<organism evidence="2 3">
    <name type="scientific">Pseudoduganella guangdongensis</name>
    <dbReference type="NCBI Taxonomy" id="2692179"/>
    <lineage>
        <taxon>Bacteria</taxon>
        <taxon>Pseudomonadati</taxon>
        <taxon>Pseudomonadota</taxon>
        <taxon>Betaproteobacteria</taxon>
        <taxon>Burkholderiales</taxon>
        <taxon>Oxalobacteraceae</taxon>
        <taxon>Telluria group</taxon>
        <taxon>Pseudoduganella</taxon>
    </lineage>
</organism>
<feature type="domain" description="Thioredoxin" evidence="1">
    <location>
        <begin position="1"/>
        <end position="105"/>
    </location>
</feature>
<evidence type="ECO:0000313" key="2">
    <source>
        <dbReference type="EMBL" id="MYN02495.1"/>
    </source>
</evidence>
<dbReference type="Proteomes" id="UP000448575">
    <property type="component" value="Unassembled WGS sequence"/>
</dbReference>
<dbReference type="SUPFAM" id="SSF52833">
    <property type="entry name" value="Thioredoxin-like"/>
    <property type="match status" value="1"/>
</dbReference>
<protein>
    <submittedName>
        <fullName evidence="2">Thioredoxin</fullName>
    </submittedName>
</protein>
<dbReference type="Gene3D" id="3.40.30.10">
    <property type="entry name" value="Glutaredoxin"/>
    <property type="match status" value="1"/>
</dbReference>
<dbReference type="EMBL" id="WWCJ01000006">
    <property type="protein sequence ID" value="MYN02495.1"/>
    <property type="molecule type" value="Genomic_DNA"/>
</dbReference>
<proteinExistence type="predicted"/>
<name>A0A6N9HI62_9BURK</name>
<sequence length="105" mass="11612">METVYKAEQPSRADIDALTGPAVLEFGTNWCGYCRGAQPALAEAFREHAGIPHFKVEDGPGRVLGRAFRVKLWPTVIFLKDGKEVARVVRPEDADELREGFAQIA</sequence>
<accession>A0A6N9HI62</accession>
<comment type="caution">
    <text evidence="2">The sequence shown here is derived from an EMBL/GenBank/DDBJ whole genome shotgun (WGS) entry which is preliminary data.</text>
</comment>
<dbReference type="InterPro" id="IPR013766">
    <property type="entry name" value="Thioredoxin_domain"/>
</dbReference>
<dbReference type="CDD" id="cd02947">
    <property type="entry name" value="TRX_family"/>
    <property type="match status" value="1"/>
</dbReference>
<dbReference type="Pfam" id="PF00085">
    <property type="entry name" value="Thioredoxin"/>
    <property type="match status" value="1"/>
</dbReference>
<evidence type="ECO:0000313" key="3">
    <source>
        <dbReference type="Proteomes" id="UP000448575"/>
    </source>
</evidence>
<dbReference type="InterPro" id="IPR036249">
    <property type="entry name" value="Thioredoxin-like_sf"/>
</dbReference>
<dbReference type="PROSITE" id="PS51352">
    <property type="entry name" value="THIOREDOXIN_2"/>
    <property type="match status" value="1"/>
</dbReference>
<reference evidence="2 3" key="1">
    <citation type="submission" date="2019-12" db="EMBL/GenBank/DDBJ databases">
        <title>Novel species isolated from a subtropical stream in China.</title>
        <authorList>
            <person name="Lu H."/>
        </authorList>
    </citation>
    <scope>NUCLEOTIDE SEQUENCE [LARGE SCALE GENOMIC DNA]</scope>
    <source>
        <strain evidence="2 3">DS3</strain>
    </source>
</reference>
<gene>
    <name evidence="2" type="ORF">GTP41_10335</name>
</gene>
<keyword evidence="3" id="KW-1185">Reference proteome</keyword>
<dbReference type="RefSeq" id="WP_161025593.1">
    <property type="nucleotide sequence ID" value="NZ_WWCJ01000006.1"/>
</dbReference>
<evidence type="ECO:0000259" key="1">
    <source>
        <dbReference type="PROSITE" id="PS51352"/>
    </source>
</evidence>
<dbReference type="AlphaFoldDB" id="A0A6N9HI62"/>